<accession>A0ABD3BR98</accession>
<organism evidence="1 2">
    <name type="scientific">Castilleja foliolosa</name>
    <dbReference type="NCBI Taxonomy" id="1961234"/>
    <lineage>
        <taxon>Eukaryota</taxon>
        <taxon>Viridiplantae</taxon>
        <taxon>Streptophyta</taxon>
        <taxon>Embryophyta</taxon>
        <taxon>Tracheophyta</taxon>
        <taxon>Spermatophyta</taxon>
        <taxon>Magnoliopsida</taxon>
        <taxon>eudicotyledons</taxon>
        <taxon>Gunneridae</taxon>
        <taxon>Pentapetalae</taxon>
        <taxon>asterids</taxon>
        <taxon>lamiids</taxon>
        <taxon>Lamiales</taxon>
        <taxon>Orobanchaceae</taxon>
        <taxon>Pedicularideae</taxon>
        <taxon>Castillejinae</taxon>
        <taxon>Castilleja</taxon>
    </lineage>
</organism>
<comment type="caution">
    <text evidence="1">The sequence shown here is derived from an EMBL/GenBank/DDBJ whole genome shotgun (WGS) entry which is preliminary data.</text>
</comment>
<protein>
    <submittedName>
        <fullName evidence="1">Uncharacterized protein</fullName>
    </submittedName>
</protein>
<evidence type="ECO:0000313" key="1">
    <source>
        <dbReference type="EMBL" id="KAL3620031.1"/>
    </source>
</evidence>
<proteinExistence type="predicted"/>
<keyword evidence="2" id="KW-1185">Reference proteome</keyword>
<gene>
    <name evidence="1" type="ORF">CASFOL_034943</name>
</gene>
<evidence type="ECO:0000313" key="2">
    <source>
        <dbReference type="Proteomes" id="UP001632038"/>
    </source>
</evidence>
<reference evidence="2" key="1">
    <citation type="journal article" date="2024" name="IScience">
        <title>Strigolactones Initiate the Formation of Haustorium-like Structures in Castilleja.</title>
        <authorList>
            <person name="Buerger M."/>
            <person name="Peterson D."/>
            <person name="Chory J."/>
        </authorList>
    </citation>
    <scope>NUCLEOTIDE SEQUENCE [LARGE SCALE GENOMIC DNA]</scope>
</reference>
<dbReference type="EMBL" id="JAVIJP010000066">
    <property type="protein sequence ID" value="KAL3620031.1"/>
    <property type="molecule type" value="Genomic_DNA"/>
</dbReference>
<sequence length="153" mass="17460">MARNRLVQRTTPPHLLIAPKMGRTVTKLMLQGQNTLLRSSEGGARSMRVFQILRELIPYSDQKRDTASFMNEGDPICTIFARKGTKVRRVISALEFRAHEADAMGINSHWGVWGVRLRERIHDKIRFGFVRMSSAVELVGRVVKTALDQTDER</sequence>
<name>A0ABD3BR98_9LAMI</name>
<dbReference type="AlphaFoldDB" id="A0ABD3BR98"/>
<dbReference type="Proteomes" id="UP001632038">
    <property type="component" value="Unassembled WGS sequence"/>
</dbReference>